<proteinExistence type="predicted"/>
<feature type="compositionally biased region" description="Basic and acidic residues" evidence="1">
    <location>
        <begin position="8"/>
        <end position="41"/>
    </location>
</feature>
<name>A0ABU6S421_9FABA</name>
<protein>
    <submittedName>
        <fullName evidence="2">Uncharacterized protein</fullName>
    </submittedName>
</protein>
<dbReference type="Proteomes" id="UP001341840">
    <property type="component" value="Unassembled WGS sequence"/>
</dbReference>
<dbReference type="EMBL" id="JASCZI010060431">
    <property type="protein sequence ID" value="MED6131171.1"/>
    <property type="molecule type" value="Genomic_DNA"/>
</dbReference>
<gene>
    <name evidence="2" type="ORF">PIB30_007466</name>
</gene>
<sequence>MLKARVTCRSEQRPQRAKEKQISAERDRREPEKQKRDETLNRAKQRKCGLRIRQRRGRENGEKRRFDCGGSEWETDWIEVLFNFRLRFFVFLCTEHSSLPRLTPFFGDKPPELFQQLHSSKKDKKAEEEDGHERRERAFDPFTGIHRQPQGDRVRGSSAAEEEFQTVQFMPEIQIFIFISFTGFKICDIKQRGARRRRKRGASAIQKRRGSGMNEVLAAAQITAVTVVE</sequence>
<reference evidence="2 3" key="1">
    <citation type="journal article" date="2023" name="Plants (Basel)">
        <title>Bridging the Gap: Combining Genomics and Transcriptomics Approaches to Understand Stylosanthes scabra, an Orphan Legume from the Brazilian Caatinga.</title>
        <authorList>
            <person name="Ferreira-Neto J.R.C."/>
            <person name="da Silva M.D."/>
            <person name="Binneck E."/>
            <person name="de Melo N.F."/>
            <person name="da Silva R.H."/>
            <person name="de Melo A.L.T.M."/>
            <person name="Pandolfi V."/>
            <person name="Bustamante F.O."/>
            <person name="Brasileiro-Vidal A.C."/>
            <person name="Benko-Iseppon A.M."/>
        </authorList>
    </citation>
    <scope>NUCLEOTIDE SEQUENCE [LARGE SCALE GENOMIC DNA]</scope>
    <source>
        <tissue evidence="2">Leaves</tissue>
    </source>
</reference>
<evidence type="ECO:0000313" key="3">
    <source>
        <dbReference type="Proteomes" id="UP001341840"/>
    </source>
</evidence>
<organism evidence="2 3">
    <name type="scientific">Stylosanthes scabra</name>
    <dbReference type="NCBI Taxonomy" id="79078"/>
    <lineage>
        <taxon>Eukaryota</taxon>
        <taxon>Viridiplantae</taxon>
        <taxon>Streptophyta</taxon>
        <taxon>Embryophyta</taxon>
        <taxon>Tracheophyta</taxon>
        <taxon>Spermatophyta</taxon>
        <taxon>Magnoliopsida</taxon>
        <taxon>eudicotyledons</taxon>
        <taxon>Gunneridae</taxon>
        <taxon>Pentapetalae</taxon>
        <taxon>rosids</taxon>
        <taxon>fabids</taxon>
        <taxon>Fabales</taxon>
        <taxon>Fabaceae</taxon>
        <taxon>Papilionoideae</taxon>
        <taxon>50 kb inversion clade</taxon>
        <taxon>dalbergioids sensu lato</taxon>
        <taxon>Dalbergieae</taxon>
        <taxon>Pterocarpus clade</taxon>
        <taxon>Stylosanthes</taxon>
    </lineage>
</organism>
<comment type="caution">
    <text evidence="2">The sequence shown here is derived from an EMBL/GenBank/DDBJ whole genome shotgun (WGS) entry which is preliminary data.</text>
</comment>
<feature type="region of interest" description="Disordered" evidence="1">
    <location>
        <begin position="1"/>
        <end position="47"/>
    </location>
</feature>
<keyword evidence="3" id="KW-1185">Reference proteome</keyword>
<evidence type="ECO:0000256" key="1">
    <source>
        <dbReference type="SAM" id="MobiDB-lite"/>
    </source>
</evidence>
<accession>A0ABU6S421</accession>
<evidence type="ECO:0000313" key="2">
    <source>
        <dbReference type="EMBL" id="MED6131171.1"/>
    </source>
</evidence>